<dbReference type="PRINTS" id="PR00025">
    <property type="entry name" value="ANTENNAPEDIA"/>
</dbReference>
<evidence type="ECO:0000256" key="12">
    <source>
        <dbReference type="RuleBase" id="RU004442"/>
    </source>
</evidence>
<dbReference type="Gene3D" id="1.10.10.60">
    <property type="entry name" value="Homeodomain-like"/>
    <property type="match status" value="3"/>
</dbReference>
<feature type="compositionally biased region" description="Polar residues" evidence="13">
    <location>
        <begin position="466"/>
        <end position="490"/>
    </location>
</feature>
<feature type="compositionally biased region" description="Low complexity" evidence="13">
    <location>
        <begin position="788"/>
        <end position="816"/>
    </location>
</feature>
<dbReference type="CDD" id="cd00086">
    <property type="entry name" value="homeodomain"/>
    <property type="match status" value="3"/>
</dbReference>
<dbReference type="FunFam" id="1.10.10.60:FF:000504">
    <property type="entry name" value="Transcription factor RFX3"/>
    <property type="match status" value="1"/>
</dbReference>
<evidence type="ECO:0000256" key="8">
    <source>
        <dbReference type="ARBA" id="ARBA00023163"/>
    </source>
</evidence>
<dbReference type="PROSITE" id="PS00032">
    <property type="entry name" value="ANTENNAPEDIA"/>
    <property type="match status" value="3"/>
</dbReference>
<proteinExistence type="inferred from homology"/>
<keyword evidence="7 10" id="KW-0371">Homeobox</keyword>
<dbReference type="InterPro" id="IPR001356">
    <property type="entry name" value="HD"/>
</dbReference>
<dbReference type="InterPro" id="IPR009057">
    <property type="entry name" value="Homeodomain-like_sf"/>
</dbReference>
<evidence type="ECO:0000313" key="16">
    <source>
        <dbReference type="Proteomes" id="UP000246464"/>
    </source>
</evidence>
<evidence type="ECO:0000256" key="11">
    <source>
        <dbReference type="RuleBase" id="RU000682"/>
    </source>
</evidence>
<evidence type="ECO:0000313" key="15">
    <source>
        <dbReference type="EMBL" id="AWP18090.1"/>
    </source>
</evidence>
<protein>
    <submittedName>
        <fullName evidence="15">Homeobox protein Hox-B5b</fullName>
    </submittedName>
</protein>
<dbReference type="AlphaFoldDB" id="A0A2U9CQ66"/>
<keyword evidence="16" id="KW-1185">Reference proteome</keyword>
<reference evidence="15 16" key="1">
    <citation type="submission" date="2017-12" db="EMBL/GenBank/DDBJ databases">
        <title>Integrating genomic resources of turbot (Scophthalmus maximus) in depth evaluation of genetic and physical mapping variation across individuals.</title>
        <authorList>
            <person name="Martinez P."/>
        </authorList>
    </citation>
    <scope>NUCLEOTIDE SEQUENCE [LARGE SCALE GENOMIC DNA]</scope>
</reference>
<evidence type="ECO:0000256" key="7">
    <source>
        <dbReference type="ARBA" id="ARBA00023155"/>
    </source>
</evidence>
<dbReference type="PANTHER" id="PTHR45659">
    <property type="entry name" value="HOMEOBOX PROTEIN HOX"/>
    <property type="match status" value="1"/>
</dbReference>
<dbReference type="PANTHER" id="PTHR45659:SF10">
    <property type="entry name" value="HOMEOBOX PROTEIN HOX-A5"/>
    <property type="match status" value="1"/>
</dbReference>
<keyword evidence="6 10" id="KW-0238">DNA-binding</keyword>
<dbReference type="FunFam" id="1.10.10.60:FF:000017">
    <property type="entry name" value="Homeobox protein antennapedia"/>
    <property type="match status" value="1"/>
</dbReference>
<sequence>MSSYFVNSTFPVSLPGGQDSLLGQIPLYSSGYTDPLRHYSNAATYGAAGMQEKVYPASYYQQTGAAAAAAIYGRAGAAAACDYNHPVGTFYKDAEGSCAFSSRDEQPLFVTQEHQQRKAECAEQTITGMSGGGGGGIDDKSSTLIYPWMQRMNACSAGPFGSSGRRGRQTYTRYQTLELEKEFHFNRYLTRRRRIEISHALCLTERQIKIWFQNRRMKWKKENKLLNPSKTPEEEEEEEQSSVRIYDWSTKARDSRALSHIWPHTWQSTVGAPLLIIHDCVHKSCRHQMSSYFVNSFSGRYPNGSDYQLLNYGTNGAVSGSFRDPGTMHSGSFGYNYNGMDLTVNRANTGGHFGAVREDARGFAPDARYRQTANNNSSCSLAAHEDPVPPSSCATVSREPLELKSPSPPSDRSATSAGGGGGGNNQLNKSNSAHFTEIEDAAAIGSESEDVAHSSGSGSGSGTAPRAQQQQHQEPNATSSTPSSNDCQTPQIFPWMRKLHISHDMTGPDGKRARTAYTRYQTLELEKEFHFNRYLTRRRRIEIAHALCLSERQIKIWFQNRRMKWKKDNKLKSMSLDCCRRGMNVVAGKTRLCRPASPPPTAASPLQPPASLETCHVTFGCQRSVIGRSKLQKPRAAPNVQQQQQQQQQQQDFLSEALRDGSGFMCHHPGTSERTWFARRSKNQKFAAMSKKVFPWMKESRQSNQRPGRRSSDCTVSEKCPSAASKRTRTAYTSAQLVELEKEFHFSRYLCRPRRVEMAGLLNLHERQIKIWFQNRRMKQKKDEREQGLGLNTTTSSSSPPSSPSAPGSPTLSSLGYIHLGGDYQPASPPLESQQQPSYPAEYSKYAGPGFTHGPHFDVQYNTHATNPDVHVNASYFSPQDRIMRAPKLTHL</sequence>
<dbReference type="Proteomes" id="UP000246464">
    <property type="component" value="Chromosome 18"/>
</dbReference>
<comment type="function">
    <text evidence="1">Sequence-specific transcription factor which is part of a developmental regulatory system that provides cells with specific positional identities on the anterior-posterior axis.</text>
</comment>
<dbReference type="GO" id="GO:0005634">
    <property type="term" value="C:nucleus"/>
    <property type="evidence" value="ECO:0007669"/>
    <property type="project" value="UniProtKB-SubCell"/>
</dbReference>
<evidence type="ECO:0000256" key="4">
    <source>
        <dbReference type="ARBA" id="ARBA00022473"/>
    </source>
</evidence>
<dbReference type="InterPro" id="IPR050296">
    <property type="entry name" value="Antp_homeobox"/>
</dbReference>
<feature type="region of interest" description="Disordered" evidence="13">
    <location>
        <begin position="446"/>
        <end position="490"/>
    </location>
</feature>
<name>A0A2U9CQ66_SCOMX</name>
<feature type="DNA-binding region" description="Homeobox" evidence="10">
    <location>
        <begin position="510"/>
        <end position="569"/>
    </location>
</feature>
<evidence type="ECO:0000256" key="10">
    <source>
        <dbReference type="PROSITE-ProRule" id="PRU00108"/>
    </source>
</evidence>
<dbReference type="PROSITE" id="PS00027">
    <property type="entry name" value="HOMEOBOX_1"/>
    <property type="match status" value="3"/>
</dbReference>
<dbReference type="SUPFAM" id="SSF46689">
    <property type="entry name" value="Homeodomain-like"/>
    <property type="match status" value="3"/>
</dbReference>
<feature type="domain" description="Homeobox" evidence="14">
    <location>
        <begin position="723"/>
        <end position="783"/>
    </location>
</feature>
<evidence type="ECO:0000256" key="6">
    <source>
        <dbReference type="ARBA" id="ARBA00023125"/>
    </source>
</evidence>
<feature type="domain" description="Homeobox" evidence="14">
    <location>
        <begin position="162"/>
        <end position="222"/>
    </location>
</feature>
<feature type="DNA-binding region" description="Homeobox" evidence="10">
    <location>
        <begin position="725"/>
        <end position="784"/>
    </location>
</feature>
<feature type="region of interest" description="Disordered" evidence="13">
    <location>
        <begin position="378"/>
        <end position="430"/>
    </location>
</feature>
<dbReference type="InterPro" id="IPR017995">
    <property type="entry name" value="Homeobox_antennapedia"/>
</dbReference>
<organism evidence="15 16">
    <name type="scientific">Scophthalmus maximus</name>
    <name type="common">Turbot</name>
    <name type="synonym">Psetta maxima</name>
    <dbReference type="NCBI Taxonomy" id="52904"/>
    <lineage>
        <taxon>Eukaryota</taxon>
        <taxon>Metazoa</taxon>
        <taxon>Chordata</taxon>
        <taxon>Craniata</taxon>
        <taxon>Vertebrata</taxon>
        <taxon>Euteleostomi</taxon>
        <taxon>Actinopterygii</taxon>
        <taxon>Neopterygii</taxon>
        <taxon>Teleostei</taxon>
        <taxon>Neoteleostei</taxon>
        <taxon>Acanthomorphata</taxon>
        <taxon>Carangaria</taxon>
        <taxon>Pleuronectiformes</taxon>
        <taxon>Pleuronectoidei</taxon>
        <taxon>Scophthalmidae</taxon>
        <taxon>Scophthalmus</taxon>
    </lineage>
</organism>
<dbReference type="GO" id="GO:0001708">
    <property type="term" value="P:cell fate specification"/>
    <property type="evidence" value="ECO:0007669"/>
    <property type="project" value="UniProtKB-ARBA"/>
</dbReference>
<comment type="similarity">
    <text evidence="3 12">Belongs to the Antp homeobox family.</text>
</comment>
<evidence type="ECO:0000256" key="1">
    <source>
        <dbReference type="ARBA" id="ARBA00003263"/>
    </source>
</evidence>
<dbReference type="FunFam" id="1.10.10.60:FF:000055">
    <property type="entry name" value="Homeobox protein Hox-A5"/>
    <property type="match status" value="1"/>
</dbReference>
<feature type="region of interest" description="Disordered" evidence="13">
    <location>
        <begin position="630"/>
        <end position="652"/>
    </location>
</feature>
<feature type="compositionally biased region" description="Low complexity" evidence="13">
    <location>
        <begin position="641"/>
        <end position="651"/>
    </location>
</feature>
<dbReference type="Pfam" id="PF00046">
    <property type="entry name" value="Homeodomain"/>
    <property type="match status" value="3"/>
</dbReference>
<comment type="subcellular location">
    <subcellularLocation>
        <location evidence="2 10 11">Nucleus</location>
    </subcellularLocation>
</comment>
<dbReference type="SMART" id="SM00389">
    <property type="entry name" value="HOX"/>
    <property type="match status" value="3"/>
</dbReference>
<dbReference type="PROSITE" id="PS50071">
    <property type="entry name" value="HOMEOBOX_2"/>
    <property type="match status" value="3"/>
</dbReference>
<dbReference type="GO" id="GO:0000978">
    <property type="term" value="F:RNA polymerase II cis-regulatory region sequence-specific DNA binding"/>
    <property type="evidence" value="ECO:0007669"/>
    <property type="project" value="TreeGrafter"/>
</dbReference>
<evidence type="ECO:0000256" key="13">
    <source>
        <dbReference type="SAM" id="MobiDB-lite"/>
    </source>
</evidence>
<dbReference type="GO" id="GO:0000981">
    <property type="term" value="F:DNA-binding transcription factor activity, RNA polymerase II-specific"/>
    <property type="evidence" value="ECO:0007669"/>
    <property type="project" value="InterPro"/>
</dbReference>
<feature type="DNA-binding region" description="Homeobox" evidence="10">
    <location>
        <begin position="164"/>
        <end position="223"/>
    </location>
</feature>
<accession>A0A2U9CQ66</accession>
<gene>
    <name evidence="15" type="ORF">SMAX5B_020555</name>
</gene>
<dbReference type="InterPro" id="IPR001827">
    <property type="entry name" value="Homeobox_Antennapedia_CS"/>
</dbReference>
<dbReference type="InterPro" id="IPR020479">
    <property type="entry name" value="HD_metazoa"/>
</dbReference>
<keyword evidence="5" id="KW-0805">Transcription regulation</keyword>
<feature type="region of interest" description="Disordered" evidence="13">
    <location>
        <begin position="777"/>
        <end position="840"/>
    </location>
</feature>
<feature type="region of interest" description="Disordered" evidence="13">
    <location>
        <begin position="696"/>
        <end position="720"/>
    </location>
</feature>
<dbReference type="InterPro" id="IPR017970">
    <property type="entry name" value="Homeobox_CS"/>
</dbReference>
<feature type="domain" description="Homeobox" evidence="14">
    <location>
        <begin position="508"/>
        <end position="568"/>
    </location>
</feature>
<keyword evidence="9 10" id="KW-0539">Nucleus</keyword>
<evidence type="ECO:0000259" key="14">
    <source>
        <dbReference type="PROSITE" id="PS50071"/>
    </source>
</evidence>
<dbReference type="STRING" id="52904.ENSSMAP00000015516"/>
<evidence type="ECO:0000256" key="9">
    <source>
        <dbReference type="ARBA" id="ARBA00023242"/>
    </source>
</evidence>
<evidence type="ECO:0000256" key="5">
    <source>
        <dbReference type="ARBA" id="ARBA00023015"/>
    </source>
</evidence>
<evidence type="ECO:0000256" key="2">
    <source>
        <dbReference type="ARBA" id="ARBA00004123"/>
    </source>
</evidence>
<dbReference type="PRINTS" id="PR00024">
    <property type="entry name" value="HOMEOBOX"/>
</dbReference>
<dbReference type="GO" id="GO:0009952">
    <property type="term" value="P:anterior/posterior pattern specification"/>
    <property type="evidence" value="ECO:0007669"/>
    <property type="project" value="TreeGrafter"/>
</dbReference>
<keyword evidence="8" id="KW-0804">Transcription</keyword>
<keyword evidence="4" id="KW-0217">Developmental protein</keyword>
<dbReference type="EMBL" id="CP026260">
    <property type="protein sequence ID" value="AWP18090.1"/>
    <property type="molecule type" value="Genomic_DNA"/>
</dbReference>
<evidence type="ECO:0000256" key="3">
    <source>
        <dbReference type="ARBA" id="ARBA00009107"/>
    </source>
</evidence>